<keyword evidence="1 3" id="KW-0479">Metal-binding</keyword>
<keyword evidence="1 3" id="KW-0863">Zinc-finger</keyword>
<feature type="region of interest" description="Disordered" evidence="5">
    <location>
        <begin position="277"/>
        <end position="332"/>
    </location>
</feature>
<feature type="domain" description="RING-type" evidence="6">
    <location>
        <begin position="16"/>
        <end position="40"/>
    </location>
</feature>
<dbReference type="Proteomes" id="UP000094527">
    <property type="component" value="Unassembled WGS sequence"/>
</dbReference>
<name>A0A1D2N2H4_ORCCI</name>
<evidence type="ECO:0000313" key="8">
    <source>
        <dbReference type="Proteomes" id="UP000094527"/>
    </source>
</evidence>
<dbReference type="InterPro" id="IPR013083">
    <property type="entry name" value="Znf_RING/FYVE/PHD"/>
</dbReference>
<dbReference type="GO" id="GO:0004842">
    <property type="term" value="F:ubiquitin-protein transferase activity"/>
    <property type="evidence" value="ECO:0007669"/>
    <property type="project" value="InterPro"/>
</dbReference>
<dbReference type="GO" id="GO:0036297">
    <property type="term" value="P:interstrand cross-link repair"/>
    <property type="evidence" value="ECO:0007669"/>
    <property type="project" value="InterPro"/>
</dbReference>
<evidence type="ECO:0000256" key="5">
    <source>
        <dbReference type="SAM" id="MobiDB-lite"/>
    </source>
</evidence>
<dbReference type="Gene3D" id="3.30.40.10">
    <property type="entry name" value="Zinc/RING finger domain, C3HC4 (zinc finger)"/>
    <property type="match status" value="2"/>
</dbReference>
<gene>
    <name evidence="7" type="ORF">Ocin01_07242</name>
</gene>
<dbReference type="OrthoDB" id="8062037at2759"/>
<dbReference type="PANTHER" id="PTHR16047:SF7">
    <property type="entry name" value="E3 UBIQUITIN-PROTEIN LIGASE RFWD3"/>
    <property type="match status" value="1"/>
</dbReference>
<keyword evidence="4" id="KW-0175">Coiled coil</keyword>
<feature type="domain" description="RING-type" evidence="6">
    <location>
        <begin position="160"/>
        <end position="192"/>
    </location>
</feature>
<evidence type="ECO:0000256" key="4">
    <source>
        <dbReference type="SAM" id="Coils"/>
    </source>
</evidence>
<evidence type="ECO:0000259" key="6">
    <source>
        <dbReference type="PROSITE" id="PS50089"/>
    </source>
</evidence>
<dbReference type="GO" id="GO:0008270">
    <property type="term" value="F:zinc ion binding"/>
    <property type="evidence" value="ECO:0007669"/>
    <property type="project" value="UniProtKB-KW"/>
</dbReference>
<organism evidence="7 8">
    <name type="scientific">Orchesella cincta</name>
    <name type="common">Springtail</name>
    <name type="synonym">Podura cincta</name>
    <dbReference type="NCBI Taxonomy" id="48709"/>
    <lineage>
        <taxon>Eukaryota</taxon>
        <taxon>Metazoa</taxon>
        <taxon>Ecdysozoa</taxon>
        <taxon>Arthropoda</taxon>
        <taxon>Hexapoda</taxon>
        <taxon>Collembola</taxon>
        <taxon>Entomobryomorpha</taxon>
        <taxon>Entomobryoidea</taxon>
        <taxon>Orchesellidae</taxon>
        <taxon>Orchesellinae</taxon>
        <taxon>Orchesella</taxon>
    </lineage>
</organism>
<feature type="coiled-coil region" evidence="4">
    <location>
        <begin position="53"/>
        <end position="87"/>
    </location>
</feature>
<feature type="compositionally biased region" description="Acidic residues" evidence="5">
    <location>
        <begin position="315"/>
        <end position="332"/>
    </location>
</feature>
<evidence type="ECO:0000256" key="3">
    <source>
        <dbReference type="PROSITE-ProRule" id="PRU00175"/>
    </source>
</evidence>
<evidence type="ECO:0000256" key="1">
    <source>
        <dbReference type="ARBA" id="ARBA00022771"/>
    </source>
</evidence>
<proteinExistence type="predicted"/>
<sequence>MNPPSINRLNILCNTPCGHVFHRHCLEEWIRENENCPTCRRQVVQEDLYPLFLQADNRQRNASMQRIAELEEQVKQEKARADMNEVRVEILEKILQSQVADQKKTTQSFKKKEWQDWRIEHDYFEFDDYGVESPGTGSPPAAKKAKLSGSAKNGSPAICITPCGHVYHRVCLLGWLKKCGSNGRKGNCPACRHRFAQESLYPVYLEWDKKDKTKPSAGGHNSKAFKQSKIDPCSCTRVQCQDLHQRHGLLTQDYEEMGEKFRQEKERADTLAAKLQSLEQEQHNKNNATNANVDEEEYDDEEDDNDYGTDFYNGSDDEGDGEDDYDSDYDLD</sequence>
<reference evidence="7 8" key="1">
    <citation type="journal article" date="2016" name="Genome Biol. Evol.">
        <title>Gene Family Evolution Reflects Adaptation to Soil Environmental Stressors in the Genome of the Collembolan Orchesella cincta.</title>
        <authorList>
            <person name="Faddeeva-Vakhrusheva A."/>
            <person name="Derks M.F."/>
            <person name="Anvar S.Y."/>
            <person name="Agamennone V."/>
            <person name="Suring W."/>
            <person name="Smit S."/>
            <person name="van Straalen N.M."/>
            <person name="Roelofs D."/>
        </authorList>
    </citation>
    <scope>NUCLEOTIDE SEQUENCE [LARGE SCALE GENOMIC DNA]</scope>
    <source>
        <tissue evidence="7">Mixed pool</tissue>
    </source>
</reference>
<accession>A0A1D2N2H4</accession>
<dbReference type="InterPro" id="IPR037381">
    <property type="entry name" value="RFWD3"/>
</dbReference>
<comment type="caution">
    <text evidence="7">The sequence shown here is derived from an EMBL/GenBank/DDBJ whole genome shotgun (WGS) entry which is preliminary data.</text>
</comment>
<protein>
    <submittedName>
        <fullName evidence="7">ERAD-associated E3 ubiquitin-protein ligase hrd1</fullName>
    </submittedName>
</protein>
<dbReference type="Pfam" id="PF13639">
    <property type="entry name" value="zf-RING_2"/>
    <property type="match status" value="2"/>
</dbReference>
<dbReference type="GO" id="GO:0016567">
    <property type="term" value="P:protein ubiquitination"/>
    <property type="evidence" value="ECO:0007669"/>
    <property type="project" value="InterPro"/>
</dbReference>
<keyword evidence="2" id="KW-0862">Zinc</keyword>
<dbReference type="PANTHER" id="PTHR16047">
    <property type="entry name" value="RFWD3 PROTEIN"/>
    <property type="match status" value="1"/>
</dbReference>
<feature type="compositionally biased region" description="Acidic residues" evidence="5">
    <location>
        <begin position="293"/>
        <end position="307"/>
    </location>
</feature>
<dbReference type="InterPro" id="IPR001841">
    <property type="entry name" value="Znf_RING"/>
</dbReference>
<evidence type="ECO:0000313" key="7">
    <source>
        <dbReference type="EMBL" id="ODM99421.1"/>
    </source>
</evidence>
<dbReference type="SUPFAM" id="SSF57850">
    <property type="entry name" value="RING/U-box"/>
    <property type="match status" value="2"/>
</dbReference>
<dbReference type="PROSITE" id="PS50089">
    <property type="entry name" value="ZF_RING_2"/>
    <property type="match status" value="2"/>
</dbReference>
<dbReference type="GO" id="GO:0005634">
    <property type="term" value="C:nucleus"/>
    <property type="evidence" value="ECO:0007669"/>
    <property type="project" value="InterPro"/>
</dbReference>
<dbReference type="SMART" id="SM00184">
    <property type="entry name" value="RING"/>
    <property type="match status" value="2"/>
</dbReference>
<dbReference type="AlphaFoldDB" id="A0A1D2N2H4"/>
<keyword evidence="8" id="KW-1185">Reference proteome</keyword>
<evidence type="ECO:0000256" key="2">
    <source>
        <dbReference type="ARBA" id="ARBA00022833"/>
    </source>
</evidence>
<dbReference type="EMBL" id="LJIJ01000282">
    <property type="protein sequence ID" value="ODM99421.1"/>
    <property type="molecule type" value="Genomic_DNA"/>
</dbReference>